<dbReference type="GO" id="GO:0005524">
    <property type="term" value="F:ATP binding"/>
    <property type="evidence" value="ECO:0007669"/>
    <property type="project" value="UniProtKB-KW"/>
</dbReference>
<keyword evidence="7" id="KW-0547">Nucleotide-binding</keyword>
<evidence type="ECO:0000256" key="1">
    <source>
        <dbReference type="ARBA" id="ARBA00004496"/>
    </source>
</evidence>
<dbReference type="CDD" id="cd07793">
    <property type="entry name" value="ASKHA_NBD_FGGY_GK5-like"/>
    <property type="match status" value="1"/>
</dbReference>
<feature type="domain" description="Carbohydrate kinase FGGY N-terminal" evidence="15">
    <location>
        <begin position="10"/>
        <end position="272"/>
    </location>
</feature>
<dbReference type="InterPro" id="IPR018485">
    <property type="entry name" value="FGGY_C"/>
</dbReference>
<dbReference type="PANTHER" id="PTHR10196:SF68">
    <property type="entry name" value="GLYCEROL KINASE 5-RELATED"/>
    <property type="match status" value="1"/>
</dbReference>
<dbReference type="OrthoDB" id="6278781at2759"/>
<dbReference type="Gene3D" id="3.30.420.40">
    <property type="match status" value="2"/>
</dbReference>
<dbReference type="GO" id="GO:0005739">
    <property type="term" value="C:mitochondrion"/>
    <property type="evidence" value="ECO:0007669"/>
    <property type="project" value="TreeGrafter"/>
</dbReference>
<proteinExistence type="inferred from homology"/>
<keyword evidence="9" id="KW-0319">Glycerol metabolism</keyword>
<dbReference type="Proteomes" id="UP000318571">
    <property type="component" value="Chromosome 2"/>
</dbReference>
<keyword evidence="8 14" id="KW-0418">Kinase</keyword>
<evidence type="ECO:0000256" key="12">
    <source>
        <dbReference type="ARBA" id="ARBA00045165"/>
    </source>
</evidence>
<dbReference type="PROSITE" id="PS00445">
    <property type="entry name" value="FGGY_KINASES_2"/>
    <property type="match status" value="1"/>
</dbReference>
<evidence type="ECO:0000256" key="10">
    <source>
        <dbReference type="ARBA" id="ARBA00022840"/>
    </source>
</evidence>
<dbReference type="UniPathway" id="UPA00618">
    <property type="reaction ID" value="UER00672"/>
</dbReference>
<dbReference type="PIRSF" id="PIRSF000538">
    <property type="entry name" value="GlpK"/>
    <property type="match status" value="1"/>
</dbReference>
<evidence type="ECO:0000256" key="14">
    <source>
        <dbReference type="RuleBase" id="RU003733"/>
    </source>
</evidence>
<accession>A0A553PB06</accession>
<evidence type="ECO:0000256" key="8">
    <source>
        <dbReference type="ARBA" id="ARBA00022777"/>
    </source>
</evidence>
<dbReference type="Pfam" id="PF02782">
    <property type="entry name" value="FGGY_C"/>
    <property type="match status" value="1"/>
</dbReference>
<name>A0A553PB06_TIGCA</name>
<evidence type="ECO:0000259" key="16">
    <source>
        <dbReference type="Pfam" id="PF02782"/>
    </source>
</evidence>
<keyword evidence="10" id="KW-0067">ATP-binding</keyword>
<dbReference type="AlphaFoldDB" id="A0A553PB06"/>
<evidence type="ECO:0000256" key="13">
    <source>
        <dbReference type="ARBA" id="ARBA00047192"/>
    </source>
</evidence>
<dbReference type="InterPro" id="IPR018483">
    <property type="entry name" value="Carb_kinase_FGGY_CS"/>
</dbReference>
<evidence type="ECO:0000256" key="5">
    <source>
        <dbReference type="ARBA" id="ARBA00022490"/>
    </source>
</evidence>
<dbReference type="SUPFAM" id="SSF53067">
    <property type="entry name" value="Actin-like ATPase domain"/>
    <property type="match status" value="2"/>
</dbReference>
<dbReference type="GO" id="GO:0019563">
    <property type="term" value="P:glycerol catabolic process"/>
    <property type="evidence" value="ECO:0007669"/>
    <property type="project" value="UniProtKB-UniPathway"/>
</dbReference>
<reference evidence="17 18" key="1">
    <citation type="journal article" date="2018" name="Nat. Ecol. Evol.">
        <title>Genomic signatures of mitonuclear coevolution across populations of Tigriopus californicus.</title>
        <authorList>
            <person name="Barreto F.S."/>
            <person name="Watson E.T."/>
            <person name="Lima T.G."/>
            <person name="Willett C.S."/>
            <person name="Edmands S."/>
            <person name="Li W."/>
            <person name="Burton R.S."/>
        </authorList>
    </citation>
    <scope>NUCLEOTIDE SEQUENCE [LARGE SCALE GENOMIC DNA]</scope>
    <source>
        <strain evidence="17 18">San Diego</strain>
    </source>
</reference>
<organism evidence="17 18">
    <name type="scientific">Tigriopus californicus</name>
    <name type="common">Marine copepod</name>
    <dbReference type="NCBI Taxonomy" id="6832"/>
    <lineage>
        <taxon>Eukaryota</taxon>
        <taxon>Metazoa</taxon>
        <taxon>Ecdysozoa</taxon>
        <taxon>Arthropoda</taxon>
        <taxon>Crustacea</taxon>
        <taxon>Multicrustacea</taxon>
        <taxon>Hexanauplia</taxon>
        <taxon>Copepoda</taxon>
        <taxon>Harpacticoida</taxon>
        <taxon>Harpacticidae</taxon>
        <taxon>Tigriopus</taxon>
    </lineage>
</organism>
<comment type="similarity">
    <text evidence="3 14">Belongs to the FGGY kinase family.</text>
</comment>
<comment type="caution">
    <text evidence="17">The sequence shown here is derived from an EMBL/GenBank/DDBJ whole genome shotgun (WGS) entry which is preliminary data.</text>
</comment>
<comment type="pathway">
    <text evidence="2">Polyol metabolism; glycerol degradation via glycerol kinase pathway; sn-glycerol 3-phosphate from glycerol: step 1/1.</text>
</comment>
<dbReference type="InterPro" id="IPR037444">
    <property type="entry name" value="GK5"/>
</dbReference>
<dbReference type="EC" id="2.7.1.30" evidence="4"/>
<keyword evidence="6 14" id="KW-0808">Transferase</keyword>
<protein>
    <recommendedName>
        <fullName evidence="13">Glycerol kinase 5</fullName>
        <ecNumber evidence="4">2.7.1.30</ecNumber>
    </recommendedName>
    <alternativeName>
        <fullName evidence="11">ATP:glycerol 3-phosphotransferase 5</fullName>
    </alternativeName>
</protein>
<feature type="domain" description="Carbohydrate kinase FGGY C-terminal" evidence="16">
    <location>
        <begin position="282"/>
        <end position="468"/>
    </location>
</feature>
<evidence type="ECO:0000313" key="18">
    <source>
        <dbReference type="Proteomes" id="UP000318571"/>
    </source>
</evidence>
<dbReference type="FunFam" id="3.30.420.40:FF:000104">
    <property type="entry name" value="putative glycerol kinase 5"/>
    <property type="match status" value="1"/>
</dbReference>
<evidence type="ECO:0000256" key="4">
    <source>
        <dbReference type="ARBA" id="ARBA00012099"/>
    </source>
</evidence>
<dbReference type="InterPro" id="IPR018484">
    <property type="entry name" value="FGGY_N"/>
</dbReference>
<dbReference type="GO" id="GO:0006641">
    <property type="term" value="P:triglyceride metabolic process"/>
    <property type="evidence" value="ECO:0007669"/>
    <property type="project" value="TreeGrafter"/>
</dbReference>
<sequence>MDPQTARKSVLVLDVGTTTVKAFIFDGTAQVLGQASVKLNLVYPHPGWVEIKPDHLWDCVVRVIQEAQKDSGIGFKEITCMGISTLRATFVTWNKTTGKEFHNFITWKDIRADALVKSWNQSLTMKGLRAGSGALHFLTGQKRFKVASILSLQNKMVNMRLLWALQNCPDLAQAAKSSNALFGTVDTWLLYKLSKGSKHMSDVGNASATGLYDPFTMAYGDWAFKLFGIPQNIMPEVVDTAGSHFGAVDPSIFGSSIPIRSIMADQSAAAFGSGCFQLGDAKMTLGTGSFLDVNSGQKPHASINGLVPVIGWRTKDDLVFFAEGCKNDTSSVIEWGLGMNFFEDPAETSDIAESVANQDFSLFFVPGFCGLQAPISDPSATAGLIGMNPKTSRPDIVRAILESIAFTMKQLVQTMDEESDYEIKDIQIDGGVSCNNFIVQMIANLTGRPIFRASSSEMSAFGTAFMAGLNEGVWNSLEDLKKLRSIERVFQPCQDEKHLADLKRHYERWIAACHRFTHWNTDTKSL</sequence>
<evidence type="ECO:0000256" key="9">
    <source>
        <dbReference type="ARBA" id="ARBA00022798"/>
    </source>
</evidence>
<gene>
    <name evidence="17" type="ORF">TCAL_11213</name>
</gene>
<dbReference type="GO" id="GO:0004370">
    <property type="term" value="F:glycerol kinase activity"/>
    <property type="evidence" value="ECO:0007669"/>
    <property type="project" value="UniProtKB-EC"/>
</dbReference>
<evidence type="ECO:0000256" key="7">
    <source>
        <dbReference type="ARBA" id="ARBA00022741"/>
    </source>
</evidence>
<dbReference type="Pfam" id="PF00370">
    <property type="entry name" value="FGGY_N"/>
    <property type="match status" value="1"/>
</dbReference>
<dbReference type="STRING" id="6832.A0A553PB06"/>
<keyword evidence="18" id="KW-1185">Reference proteome</keyword>
<evidence type="ECO:0000256" key="2">
    <source>
        <dbReference type="ARBA" id="ARBA00005190"/>
    </source>
</evidence>
<dbReference type="PANTHER" id="PTHR10196">
    <property type="entry name" value="SUGAR KINASE"/>
    <property type="match status" value="1"/>
</dbReference>
<evidence type="ECO:0000256" key="3">
    <source>
        <dbReference type="ARBA" id="ARBA00009156"/>
    </source>
</evidence>
<dbReference type="EMBL" id="VCGU01000005">
    <property type="protein sequence ID" value="TRY74858.1"/>
    <property type="molecule type" value="Genomic_DNA"/>
</dbReference>
<keyword evidence="5" id="KW-0963">Cytoplasm</keyword>
<dbReference type="GO" id="GO:0046167">
    <property type="term" value="P:glycerol-3-phosphate biosynthetic process"/>
    <property type="evidence" value="ECO:0007669"/>
    <property type="project" value="TreeGrafter"/>
</dbReference>
<comment type="function">
    <text evidence="12">Skin-specific kinase that plays a key role in glycerol metabolism, catalyzing its phosphorylation to produce sn-glycerol 3-phosphate. Involved in skin-specific regulation of sterol regulatory element-binding protein (SREBP) processing and lipid biosynthesis.</text>
</comment>
<evidence type="ECO:0000313" key="17">
    <source>
        <dbReference type="EMBL" id="TRY74858.1"/>
    </source>
</evidence>
<evidence type="ECO:0000256" key="6">
    <source>
        <dbReference type="ARBA" id="ARBA00022679"/>
    </source>
</evidence>
<comment type="subcellular location">
    <subcellularLocation>
        <location evidence="1">Cytoplasm</location>
    </subcellularLocation>
</comment>
<dbReference type="OMA" id="TFLTWNH"/>
<dbReference type="FunFam" id="3.30.420.40:FF:000102">
    <property type="entry name" value="Putative glycerol kinase 5"/>
    <property type="match status" value="1"/>
</dbReference>
<evidence type="ECO:0000256" key="11">
    <source>
        <dbReference type="ARBA" id="ARBA00033026"/>
    </source>
</evidence>
<dbReference type="InterPro" id="IPR000577">
    <property type="entry name" value="Carb_kinase_FGGY"/>
</dbReference>
<evidence type="ECO:0000259" key="15">
    <source>
        <dbReference type="Pfam" id="PF00370"/>
    </source>
</evidence>
<dbReference type="InterPro" id="IPR043129">
    <property type="entry name" value="ATPase_NBD"/>
</dbReference>